<evidence type="ECO:0000256" key="1">
    <source>
        <dbReference type="ARBA" id="ARBA00004141"/>
    </source>
</evidence>
<keyword evidence="4 6" id="KW-0732">Signal</keyword>
<accession>A0A076LEM1</accession>
<keyword evidence="5" id="KW-0472">Membrane</keyword>
<dbReference type="Proteomes" id="UP000028681">
    <property type="component" value="Chromosome"/>
</dbReference>
<proteinExistence type="predicted"/>
<dbReference type="SUPFAM" id="SSF56925">
    <property type="entry name" value="OMPA-like"/>
    <property type="match status" value="1"/>
</dbReference>
<dbReference type="PANTHER" id="PTHR35892">
    <property type="entry name" value="OUTER MEMBRANE PROTEIN PAGN-RELATED"/>
    <property type="match status" value="1"/>
</dbReference>
<evidence type="ECO:0000313" key="7">
    <source>
        <dbReference type="EMBL" id="AIJ06980.1"/>
    </source>
</evidence>
<dbReference type="HOGENOM" id="CLU_099385_0_0_6"/>
<evidence type="ECO:0000256" key="4">
    <source>
        <dbReference type="ARBA" id="ARBA00022729"/>
    </source>
</evidence>
<name>A0A076LEM1_9GAMM</name>
<dbReference type="Pfam" id="PF06316">
    <property type="entry name" value="Ail_Lom"/>
    <property type="match status" value="1"/>
</dbReference>
<evidence type="ECO:0000313" key="8">
    <source>
        <dbReference type="Proteomes" id="UP000028681"/>
    </source>
</evidence>
<comment type="subcellular location">
    <subcellularLocation>
        <location evidence="1">Membrane</location>
        <topology evidence="1">Multi-pass membrane protein</topology>
    </subcellularLocation>
</comment>
<sequence length="220" mass="23811">MRVCILCPAILLFAAGMAQASSGDSTITLNYIQQSNIQVEKDLVEFKQITDQFIGSEHFGASTAPYRDAEGVALSYRYEFTDCWGVIGRLSYTGLRRGMQIRRGHNYGPGVPVLVDGRSRSQRWGIMAGPSYRVTDNLSLYGLAGASVDRLSWHIQVDDGANDALGTALHTAEQQLTRVSMAYAAGVQLNAGGYVLDFSYTGVGGDDRSHGFLVGVGLIF</sequence>
<dbReference type="KEGG" id="ete:ETEE_0503"/>
<organism evidence="7 8">
    <name type="scientific">Edwardsiella anguillarum ET080813</name>
    <dbReference type="NCBI Taxonomy" id="667120"/>
    <lineage>
        <taxon>Bacteria</taxon>
        <taxon>Pseudomonadati</taxon>
        <taxon>Pseudomonadota</taxon>
        <taxon>Gammaproteobacteria</taxon>
        <taxon>Enterobacterales</taxon>
        <taxon>Hafniaceae</taxon>
        <taxon>Edwardsiella</taxon>
    </lineage>
</organism>
<keyword evidence="2" id="KW-1134">Transmembrane beta strand</keyword>
<evidence type="ECO:0000256" key="6">
    <source>
        <dbReference type="SAM" id="SignalP"/>
    </source>
</evidence>
<evidence type="ECO:0000256" key="3">
    <source>
        <dbReference type="ARBA" id="ARBA00022692"/>
    </source>
</evidence>
<evidence type="ECO:0000256" key="2">
    <source>
        <dbReference type="ARBA" id="ARBA00022452"/>
    </source>
</evidence>
<feature type="chain" id="PRO_5001714482" evidence="6">
    <location>
        <begin position="21"/>
        <end position="220"/>
    </location>
</feature>
<evidence type="ECO:0000256" key="5">
    <source>
        <dbReference type="ARBA" id="ARBA00023136"/>
    </source>
</evidence>
<dbReference type="PANTHER" id="PTHR35892:SF2">
    <property type="entry name" value="OUTER MEMBRANE PROTEIN PAGN"/>
    <property type="match status" value="1"/>
</dbReference>
<dbReference type="EMBL" id="CP006664">
    <property type="protein sequence ID" value="AIJ06980.1"/>
    <property type="molecule type" value="Genomic_DNA"/>
</dbReference>
<keyword evidence="3" id="KW-0812">Transmembrane</keyword>
<reference evidence="7 8" key="1">
    <citation type="journal article" date="2012" name="PLoS ONE">
        <title>Edwardsiella comparative phylogenomics reveal the new intra/inter-species taxonomic relationships, virulence evolution and niche adaptation mechanisms.</title>
        <authorList>
            <person name="Yang M."/>
            <person name="Lv Y."/>
            <person name="Xiao J."/>
            <person name="Wu H."/>
            <person name="Zheng H."/>
            <person name="Liu Q."/>
            <person name="Zhang Y."/>
            <person name="Wang Q."/>
        </authorList>
    </citation>
    <scope>NUCLEOTIDE SEQUENCE [LARGE SCALE GENOMIC DNA]</scope>
    <source>
        <strain evidence="8">080813</strain>
    </source>
</reference>
<dbReference type="GeneID" id="33938272"/>
<dbReference type="GO" id="GO:0044384">
    <property type="term" value="C:host outer membrane"/>
    <property type="evidence" value="ECO:0007669"/>
    <property type="project" value="InterPro"/>
</dbReference>
<dbReference type="AlphaFoldDB" id="A0A076LEM1"/>
<dbReference type="GO" id="GO:0016020">
    <property type="term" value="C:membrane"/>
    <property type="evidence" value="ECO:0007669"/>
    <property type="project" value="UniProtKB-SubCell"/>
</dbReference>
<dbReference type="InterPro" id="IPR000758">
    <property type="entry name" value="Enterovir_OMP"/>
</dbReference>
<dbReference type="Gene3D" id="2.40.160.20">
    <property type="match status" value="1"/>
</dbReference>
<protein>
    <submittedName>
        <fullName evidence="7">Outer membrane protein Lom</fullName>
    </submittedName>
</protein>
<dbReference type="InterPro" id="IPR011250">
    <property type="entry name" value="OMP/PagP_B-barrel"/>
</dbReference>
<gene>
    <name evidence="7" type="ORF">ETEE_0503</name>
</gene>
<dbReference type="InterPro" id="IPR051723">
    <property type="entry name" value="Bact_OM_Invasion-Related"/>
</dbReference>
<dbReference type="RefSeq" id="WP_034162697.1">
    <property type="nucleotide sequence ID" value="NZ_CP006664.1"/>
</dbReference>
<feature type="signal peptide" evidence="6">
    <location>
        <begin position="1"/>
        <end position="20"/>
    </location>
</feature>